<dbReference type="EMBL" id="AXCW01000140">
    <property type="protein sequence ID" value="EYR62992.1"/>
    <property type="molecule type" value="Genomic_DNA"/>
</dbReference>
<keyword evidence="8" id="KW-1185">Reference proteome</keyword>
<evidence type="ECO:0000256" key="4">
    <source>
        <dbReference type="ARBA" id="ARBA00022723"/>
    </source>
</evidence>
<dbReference type="InterPro" id="IPR000092">
    <property type="entry name" value="Polyprenyl_synt"/>
</dbReference>
<dbReference type="GO" id="GO:0004659">
    <property type="term" value="F:prenyltransferase activity"/>
    <property type="evidence" value="ECO:0007669"/>
    <property type="project" value="InterPro"/>
</dbReference>
<proteinExistence type="inferred from homology"/>
<comment type="caution">
    <text evidence="7">The sequence shown here is derived from an EMBL/GenBank/DDBJ whole genome shotgun (WGS) entry which is preliminary data.</text>
</comment>
<comment type="similarity">
    <text evidence="2 6">Belongs to the FPP/GGPP synthase family.</text>
</comment>
<dbReference type="PANTHER" id="PTHR12001">
    <property type="entry name" value="GERANYLGERANYL PYROPHOSPHATE SYNTHASE"/>
    <property type="match status" value="1"/>
</dbReference>
<evidence type="ECO:0000256" key="6">
    <source>
        <dbReference type="RuleBase" id="RU004466"/>
    </source>
</evidence>
<evidence type="ECO:0000313" key="7">
    <source>
        <dbReference type="EMBL" id="EYR62992.1"/>
    </source>
</evidence>
<dbReference type="SUPFAM" id="SSF48576">
    <property type="entry name" value="Terpenoid synthases"/>
    <property type="match status" value="1"/>
</dbReference>
<evidence type="ECO:0000256" key="2">
    <source>
        <dbReference type="ARBA" id="ARBA00006706"/>
    </source>
</evidence>
<dbReference type="PANTHER" id="PTHR12001:SF85">
    <property type="entry name" value="SHORT CHAIN ISOPRENYL DIPHOSPHATE SYNTHASE"/>
    <property type="match status" value="1"/>
</dbReference>
<comment type="cofactor">
    <cofactor evidence="1">
        <name>Mg(2+)</name>
        <dbReference type="ChEBI" id="CHEBI:18420"/>
    </cofactor>
</comment>
<dbReference type="PROSITE" id="PS00444">
    <property type="entry name" value="POLYPRENYL_SYNTHASE_2"/>
    <property type="match status" value="1"/>
</dbReference>
<dbReference type="InterPro" id="IPR033749">
    <property type="entry name" value="Polyprenyl_synt_CS"/>
</dbReference>
<evidence type="ECO:0000256" key="1">
    <source>
        <dbReference type="ARBA" id="ARBA00001946"/>
    </source>
</evidence>
<dbReference type="AlphaFoldDB" id="A0A021VVA0"/>
<dbReference type="GO" id="GO:0008299">
    <property type="term" value="P:isoprenoid biosynthetic process"/>
    <property type="evidence" value="ECO:0007669"/>
    <property type="project" value="InterPro"/>
</dbReference>
<name>A0A021VVA0_9CELL</name>
<protein>
    <submittedName>
        <fullName evidence="7">Polyprenyl synthetase</fullName>
    </submittedName>
</protein>
<evidence type="ECO:0000256" key="5">
    <source>
        <dbReference type="ARBA" id="ARBA00022842"/>
    </source>
</evidence>
<dbReference type="Pfam" id="PF00348">
    <property type="entry name" value="polyprenyl_synt"/>
    <property type="match status" value="1"/>
</dbReference>
<dbReference type="OrthoDB" id="4497239at2"/>
<dbReference type="Proteomes" id="UP000019753">
    <property type="component" value="Unassembled WGS sequence"/>
</dbReference>
<dbReference type="Gene3D" id="1.10.600.10">
    <property type="entry name" value="Farnesyl Diphosphate Synthase"/>
    <property type="match status" value="1"/>
</dbReference>
<keyword evidence="4" id="KW-0479">Metal-binding</keyword>
<dbReference type="GO" id="GO:0046872">
    <property type="term" value="F:metal ion binding"/>
    <property type="evidence" value="ECO:0007669"/>
    <property type="project" value="UniProtKB-KW"/>
</dbReference>
<dbReference type="CDD" id="cd00685">
    <property type="entry name" value="Trans_IPPS_HT"/>
    <property type="match status" value="1"/>
</dbReference>
<dbReference type="RefSeq" id="WP_052022998.1">
    <property type="nucleotide sequence ID" value="NZ_AXCW01000140.1"/>
</dbReference>
<reference evidence="7 8" key="1">
    <citation type="submission" date="2014-01" db="EMBL/GenBank/DDBJ databases">
        <title>Actinotalea ferrariae CF5-4.</title>
        <authorList>
            <person name="Chen F."/>
            <person name="Li Y."/>
            <person name="Wang G."/>
        </authorList>
    </citation>
    <scope>NUCLEOTIDE SEQUENCE [LARGE SCALE GENOMIC DNA]</scope>
    <source>
        <strain evidence="7 8">CF5-4</strain>
    </source>
</reference>
<organism evidence="7 8">
    <name type="scientific">Actinotalea ferrariae CF5-4</name>
    <dbReference type="NCBI Taxonomy" id="948458"/>
    <lineage>
        <taxon>Bacteria</taxon>
        <taxon>Bacillati</taxon>
        <taxon>Actinomycetota</taxon>
        <taxon>Actinomycetes</taxon>
        <taxon>Micrococcales</taxon>
        <taxon>Cellulomonadaceae</taxon>
        <taxon>Actinotalea</taxon>
    </lineage>
</organism>
<evidence type="ECO:0000313" key="8">
    <source>
        <dbReference type="Proteomes" id="UP000019753"/>
    </source>
</evidence>
<accession>A0A021VVA0</accession>
<dbReference type="SFLD" id="SFLDS00005">
    <property type="entry name" value="Isoprenoid_Synthase_Type_I"/>
    <property type="match status" value="1"/>
</dbReference>
<gene>
    <name evidence="7" type="ORF">N866_03765</name>
</gene>
<dbReference type="InterPro" id="IPR008949">
    <property type="entry name" value="Isoprenoid_synthase_dom_sf"/>
</dbReference>
<keyword evidence="5" id="KW-0460">Magnesium</keyword>
<keyword evidence="3 6" id="KW-0808">Transferase</keyword>
<sequence length="373" mass="39018">MTAPSTPLTDTEDVRADVAGLLDEHLAALGGELEGYGPDAAALLDALGTMIEGGKRLRPAFCYWSWRAHGGLEAAAHGTAADRRTVLGVGAALELFQAAALFHDDVMDGSDARRGRPAAHRHFEAVHRAAGWSGPADSFGEAAAILLGDLALVASERQLSTALATAPGTVGARARAVFDRMRSEVTVGQYLDVLAQALPWGDGHEEEARARAVVRAKSARYSVEHPMVLGAVLAGADQGAVDRCRSTGLALGEAFQLRDDVLGVFGDPAATGKPAGDDLREGKRTVLVARAVQQASPEDHALLTEHLGRRDLAVEDVERLRAVLHRSGALDAVETMIDDLAGPALDTLAGAPLAEPGRTMLVRLGQAAVDRPA</sequence>
<evidence type="ECO:0000256" key="3">
    <source>
        <dbReference type="ARBA" id="ARBA00022679"/>
    </source>
</evidence>